<reference evidence="2 3" key="1">
    <citation type="submission" date="2017-03" db="EMBL/GenBank/DDBJ databases">
        <title>Genomes of endolithic fungi from Antarctica.</title>
        <authorList>
            <person name="Coleine C."/>
            <person name="Masonjones S."/>
            <person name="Stajich J.E."/>
        </authorList>
    </citation>
    <scope>NUCLEOTIDE SEQUENCE [LARGE SCALE GENOMIC DNA]</scope>
    <source>
        <strain evidence="2 3">CCFEE 5184</strain>
    </source>
</reference>
<sequence>MALQPPRINTQDPGAHDLSGSEDEHFSSASEGDTPHPHPNRLSTPATPITRVERVDDQPAYGEVPGTKAYSIRTADAVPDEVEIVREGLRSRSGTRSRAMSNLSEAAGGSRPQTPGGTPVPKTVVERVDDKPAHGEVEGTLAHELRSADAEPDEVTLAPKVARDGTVDQGRHDERAVEGDADPEQQQAWFRSMWEGKQEEERDVRPTQDEENGDEVDEEGDGFGDDFDEFNEGDGEEDFGDFDEAQEAESAPMDEAPAQSPQPAPPPNTIAGLPPLNLASLSPSETKSALEPYITAIFPEATTQSSPPDPTKDLPPTDPATTTTSPFLSDRSLALWQQLVSPPPMQPPNWTRSRIRRLFLVSLGVPVDLDEILPPSKQKRLVLPNITLVPSSSSSSPRASTAVDRLRDTHEGGGANNDSTTSLHSTTSTSKRPSSSRRQATKGPLPPPDFDLNAAALLCRTTPQALTGYPDDELREHLRKLDRVNQRASEVLEYWVQRKDEGVREKEALEGVVGNLVGFVKGRRGR</sequence>
<name>A0A4U0XMZ4_9PEZI</name>
<feature type="compositionally biased region" description="Basic and acidic residues" evidence="1">
    <location>
        <begin position="161"/>
        <end position="178"/>
    </location>
</feature>
<dbReference type="Proteomes" id="UP000309340">
    <property type="component" value="Unassembled WGS sequence"/>
</dbReference>
<keyword evidence="3" id="KW-1185">Reference proteome</keyword>
<feature type="compositionally biased region" description="Low complexity" evidence="1">
    <location>
        <begin position="273"/>
        <end position="284"/>
    </location>
</feature>
<feature type="compositionally biased region" description="Polar residues" evidence="1">
    <location>
        <begin position="92"/>
        <end position="104"/>
    </location>
</feature>
<dbReference type="OrthoDB" id="5378975at2759"/>
<dbReference type="InterPro" id="IPR031355">
    <property type="entry name" value="YBL010C/LAA2-like"/>
</dbReference>
<accession>A0A4U0XMZ4</accession>
<comment type="caution">
    <text evidence="2">The sequence shown here is derived from an EMBL/GenBank/DDBJ whole genome shotgun (WGS) entry which is preliminary data.</text>
</comment>
<dbReference type="EMBL" id="NAJQ01000125">
    <property type="protein sequence ID" value="TKA77931.1"/>
    <property type="molecule type" value="Genomic_DNA"/>
</dbReference>
<feature type="region of interest" description="Disordered" evidence="1">
    <location>
        <begin position="1"/>
        <end position="68"/>
    </location>
</feature>
<gene>
    <name evidence="2" type="ORF">B0A55_03719</name>
</gene>
<protein>
    <submittedName>
        <fullName evidence="2">Uncharacterized protein</fullName>
    </submittedName>
</protein>
<evidence type="ECO:0000256" key="1">
    <source>
        <dbReference type="SAM" id="MobiDB-lite"/>
    </source>
</evidence>
<feature type="compositionally biased region" description="Basic and acidic residues" evidence="1">
    <location>
        <begin position="124"/>
        <end position="149"/>
    </location>
</feature>
<dbReference type="STRING" id="329884.A0A4U0XMZ4"/>
<evidence type="ECO:0000313" key="3">
    <source>
        <dbReference type="Proteomes" id="UP000309340"/>
    </source>
</evidence>
<dbReference type="PANTHER" id="PTHR38698">
    <property type="entry name" value="EXPRESSED PROTEIN"/>
    <property type="match status" value="1"/>
</dbReference>
<evidence type="ECO:0000313" key="2">
    <source>
        <dbReference type="EMBL" id="TKA77931.1"/>
    </source>
</evidence>
<feature type="compositionally biased region" description="Low complexity" evidence="1">
    <location>
        <begin position="419"/>
        <end position="438"/>
    </location>
</feature>
<organism evidence="2 3">
    <name type="scientific">Friedmanniomyces simplex</name>
    <dbReference type="NCBI Taxonomy" id="329884"/>
    <lineage>
        <taxon>Eukaryota</taxon>
        <taxon>Fungi</taxon>
        <taxon>Dikarya</taxon>
        <taxon>Ascomycota</taxon>
        <taxon>Pezizomycotina</taxon>
        <taxon>Dothideomycetes</taxon>
        <taxon>Dothideomycetidae</taxon>
        <taxon>Mycosphaerellales</taxon>
        <taxon>Teratosphaeriaceae</taxon>
        <taxon>Friedmanniomyces</taxon>
    </lineage>
</organism>
<feature type="region of interest" description="Disordered" evidence="1">
    <location>
        <begin position="388"/>
        <end position="451"/>
    </location>
</feature>
<feature type="region of interest" description="Disordered" evidence="1">
    <location>
        <begin position="86"/>
        <end position="327"/>
    </location>
</feature>
<feature type="compositionally biased region" description="Basic and acidic residues" evidence="1">
    <location>
        <begin position="194"/>
        <end position="208"/>
    </location>
</feature>
<dbReference type="AlphaFoldDB" id="A0A4U0XMZ4"/>
<feature type="compositionally biased region" description="Acidic residues" evidence="1">
    <location>
        <begin position="209"/>
        <end position="247"/>
    </location>
</feature>
<dbReference type="Pfam" id="PF17104">
    <property type="entry name" value="YBL010C_LAA2"/>
    <property type="match status" value="1"/>
</dbReference>
<dbReference type="PANTHER" id="PTHR38698:SF1">
    <property type="entry name" value="FUNGAL PROTEIN"/>
    <property type="match status" value="1"/>
</dbReference>
<proteinExistence type="predicted"/>